<organism evidence="2 3">
    <name type="scientific">Acaulospora morrowiae</name>
    <dbReference type="NCBI Taxonomy" id="94023"/>
    <lineage>
        <taxon>Eukaryota</taxon>
        <taxon>Fungi</taxon>
        <taxon>Fungi incertae sedis</taxon>
        <taxon>Mucoromycota</taxon>
        <taxon>Glomeromycotina</taxon>
        <taxon>Glomeromycetes</taxon>
        <taxon>Diversisporales</taxon>
        <taxon>Acaulosporaceae</taxon>
        <taxon>Acaulospora</taxon>
    </lineage>
</organism>
<dbReference type="Proteomes" id="UP000789342">
    <property type="component" value="Unassembled WGS sequence"/>
</dbReference>
<sequence>MSKYRVIYGLCNNAPSASAAAYQGGDITFEIFGMTKCVEEGRIAYTLFEMPRTRGAQKLRPSNPLRNDQSSQPWYKWSEDQRKNAVWNLGTHNTYHPPVALLF</sequence>
<reference evidence="2" key="1">
    <citation type="submission" date="2021-06" db="EMBL/GenBank/DDBJ databases">
        <authorList>
            <person name="Kallberg Y."/>
            <person name="Tangrot J."/>
            <person name="Rosling A."/>
        </authorList>
    </citation>
    <scope>NUCLEOTIDE SEQUENCE</scope>
    <source>
        <strain evidence="2">CL551</strain>
    </source>
</reference>
<dbReference type="AlphaFoldDB" id="A0A9N9GG15"/>
<feature type="compositionally biased region" description="Polar residues" evidence="1">
    <location>
        <begin position="64"/>
        <end position="73"/>
    </location>
</feature>
<evidence type="ECO:0000313" key="3">
    <source>
        <dbReference type="Proteomes" id="UP000789342"/>
    </source>
</evidence>
<name>A0A9N9GG15_9GLOM</name>
<protein>
    <submittedName>
        <fullName evidence="2">7841_t:CDS:1</fullName>
    </submittedName>
</protein>
<feature type="region of interest" description="Disordered" evidence="1">
    <location>
        <begin position="55"/>
        <end position="76"/>
    </location>
</feature>
<evidence type="ECO:0000313" key="2">
    <source>
        <dbReference type="EMBL" id="CAG8607695.1"/>
    </source>
</evidence>
<proteinExistence type="predicted"/>
<evidence type="ECO:0000256" key="1">
    <source>
        <dbReference type="SAM" id="MobiDB-lite"/>
    </source>
</evidence>
<keyword evidence="3" id="KW-1185">Reference proteome</keyword>
<gene>
    <name evidence="2" type="ORF">AMORRO_LOCUS8074</name>
</gene>
<dbReference type="EMBL" id="CAJVPV010006624">
    <property type="protein sequence ID" value="CAG8607695.1"/>
    <property type="molecule type" value="Genomic_DNA"/>
</dbReference>
<comment type="caution">
    <text evidence="2">The sequence shown here is derived from an EMBL/GenBank/DDBJ whole genome shotgun (WGS) entry which is preliminary data.</text>
</comment>
<accession>A0A9N9GG15</accession>